<reference evidence="1" key="1">
    <citation type="journal article" date="2015" name="Nature">
        <title>Complex archaea that bridge the gap between prokaryotes and eukaryotes.</title>
        <authorList>
            <person name="Spang A."/>
            <person name="Saw J.H."/>
            <person name="Jorgensen S.L."/>
            <person name="Zaremba-Niedzwiedzka K."/>
            <person name="Martijn J."/>
            <person name="Lind A.E."/>
            <person name="van Eijk R."/>
            <person name="Schleper C."/>
            <person name="Guy L."/>
            <person name="Ettema T.J."/>
        </authorList>
    </citation>
    <scope>NUCLEOTIDE SEQUENCE</scope>
</reference>
<organism evidence="1">
    <name type="scientific">marine sediment metagenome</name>
    <dbReference type="NCBI Taxonomy" id="412755"/>
    <lineage>
        <taxon>unclassified sequences</taxon>
        <taxon>metagenomes</taxon>
        <taxon>ecological metagenomes</taxon>
    </lineage>
</organism>
<name>A0A0F9JKP2_9ZZZZ</name>
<evidence type="ECO:0000313" key="1">
    <source>
        <dbReference type="EMBL" id="KKM62951.1"/>
    </source>
</evidence>
<accession>A0A0F9JKP2</accession>
<protein>
    <submittedName>
        <fullName evidence="1">Uncharacterized protein</fullName>
    </submittedName>
</protein>
<comment type="caution">
    <text evidence="1">The sequence shown here is derived from an EMBL/GenBank/DDBJ whole genome shotgun (WGS) entry which is preliminary data.</text>
</comment>
<gene>
    <name evidence="1" type="ORF">LCGC14_1516490</name>
</gene>
<proteinExistence type="predicted"/>
<dbReference type="EMBL" id="LAZR01011194">
    <property type="protein sequence ID" value="KKM62951.1"/>
    <property type="molecule type" value="Genomic_DNA"/>
</dbReference>
<dbReference type="AlphaFoldDB" id="A0A0F9JKP2"/>
<sequence>MTALSKNMGSILQVKFGNIQNYVAGGTIWRGSLVVLNLVDGLAYAATDTADDGDVTRLLMVGFAQEKALVGEDIRVRQDGKLERTWQGSSAGKKPGRLACVYDDATVQAASAGKVVVGRITEVGTTKVFVDLVDRPVRIATGSYD</sequence>